<name>A0ABU2NC10_9PSEU</name>
<keyword evidence="4" id="KW-1003">Cell membrane</keyword>
<dbReference type="InterPro" id="IPR036097">
    <property type="entry name" value="HisK_dim/P_sf"/>
</dbReference>
<dbReference type="EMBL" id="JAVREJ010000012">
    <property type="protein sequence ID" value="MDT0351394.1"/>
    <property type="molecule type" value="Genomic_DNA"/>
</dbReference>
<dbReference type="InterPro" id="IPR036890">
    <property type="entry name" value="HATPase_C_sf"/>
</dbReference>
<dbReference type="Pfam" id="PF02518">
    <property type="entry name" value="HATPase_c"/>
    <property type="match status" value="1"/>
</dbReference>
<evidence type="ECO:0000256" key="12">
    <source>
        <dbReference type="ARBA" id="ARBA00023012"/>
    </source>
</evidence>
<keyword evidence="17" id="KW-1185">Reference proteome</keyword>
<dbReference type="CDD" id="cd06225">
    <property type="entry name" value="HAMP"/>
    <property type="match status" value="1"/>
</dbReference>
<comment type="subcellular location">
    <subcellularLocation>
        <location evidence="2">Cell membrane</location>
        <topology evidence="2">Multi-pass membrane protein</topology>
    </subcellularLocation>
</comment>
<evidence type="ECO:0000256" key="6">
    <source>
        <dbReference type="ARBA" id="ARBA00022679"/>
    </source>
</evidence>
<dbReference type="SMART" id="SM00387">
    <property type="entry name" value="HATPase_c"/>
    <property type="match status" value="1"/>
</dbReference>
<evidence type="ECO:0000256" key="13">
    <source>
        <dbReference type="SAM" id="Phobius"/>
    </source>
</evidence>
<comment type="caution">
    <text evidence="16">The sequence shown here is derived from an EMBL/GenBank/DDBJ whole genome shotgun (WGS) entry which is preliminary data.</text>
</comment>
<evidence type="ECO:0000256" key="9">
    <source>
        <dbReference type="ARBA" id="ARBA00022777"/>
    </source>
</evidence>
<accession>A0ABU2NC10</accession>
<dbReference type="PANTHER" id="PTHR44936">
    <property type="entry name" value="SENSOR PROTEIN CREC"/>
    <property type="match status" value="1"/>
</dbReference>
<dbReference type="Proteomes" id="UP001183202">
    <property type="component" value="Unassembled WGS sequence"/>
</dbReference>
<evidence type="ECO:0000259" key="15">
    <source>
        <dbReference type="PROSITE" id="PS50885"/>
    </source>
</evidence>
<keyword evidence="10" id="KW-0067">ATP-binding</keyword>
<sequence>MRSRIVGLAILASVLAIGLFGVPLGVAVLRYALQAERSELQGVADAVAIVVAGDVYDDEQIDYVSRQGAIELAVYDDDGELLGGRGPTGAGPELADALAGRVGTGTRDDRLVVAVPVTHDGDMIGAVEATAPHAVMQRKVAAVWTAMAALAALAIGATWLVARRQARRLSRPLEELAVGAGRLGDGDFSVRVRRGGVPEIDAVGCALNDTAGRLDDLLARERAFSADASHQLRTPLAGLRLRLEAGLEGPDGDLRSAIGASLVDADRLQATIEELLTLARERNERVEPLDLVALLAELSPEWAGRLALHGRDLDLRIAPGASTRPCASAAAVRQVLAVLVDNATTHGGGTVTITIRDAAEAVAIDVSDEGPGVEVSEGVLFTRRVQTANTHGIGLALARRLAEAEHGRLVLTRSSPPVFTLLLPPTGLAATSRTDDHLPSPGAPVVPEPVAPWSIGYAGPTGRGTGEMS</sequence>
<evidence type="ECO:0000313" key="17">
    <source>
        <dbReference type="Proteomes" id="UP001183202"/>
    </source>
</evidence>
<dbReference type="PROSITE" id="PS50885">
    <property type="entry name" value="HAMP"/>
    <property type="match status" value="1"/>
</dbReference>
<evidence type="ECO:0000256" key="11">
    <source>
        <dbReference type="ARBA" id="ARBA00022989"/>
    </source>
</evidence>
<dbReference type="SMART" id="SM00304">
    <property type="entry name" value="HAMP"/>
    <property type="match status" value="1"/>
</dbReference>
<keyword evidence="12" id="KW-0902">Two-component regulatory system</keyword>
<dbReference type="InterPro" id="IPR003660">
    <property type="entry name" value="HAMP_dom"/>
</dbReference>
<evidence type="ECO:0000256" key="2">
    <source>
        <dbReference type="ARBA" id="ARBA00004651"/>
    </source>
</evidence>
<dbReference type="EC" id="2.7.13.3" evidence="3"/>
<keyword evidence="7 13" id="KW-0812">Transmembrane</keyword>
<dbReference type="CDD" id="cd00082">
    <property type="entry name" value="HisKA"/>
    <property type="match status" value="1"/>
</dbReference>
<evidence type="ECO:0000256" key="5">
    <source>
        <dbReference type="ARBA" id="ARBA00022553"/>
    </source>
</evidence>
<keyword evidence="11 13" id="KW-1133">Transmembrane helix</keyword>
<dbReference type="RefSeq" id="WP_311557680.1">
    <property type="nucleotide sequence ID" value="NZ_JAVREJ010000012.1"/>
</dbReference>
<keyword evidence="5" id="KW-0597">Phosphoprotein</keyword>
<evidence type="ECO:0000259" key="14">
    <source>
        <dbReference type="PROSITE" id="PS50109"/>
    </source>
</evidence>
<comment type="catalytic activity">
    <reaction evidence="1">
        <text>ATP + protein L-histidine = ADP + protein N-phospho-L-histidine.</text>
        <dbReference type="EC" id="2.7.13.3"/>
    </reaction>
</comment>
<evidence type="ECO:0000256" key="1">
    <source>
        <dbReference type="ARBA" id="ARBA00000085"/>
    </source>
</evidence>
<dbReference type="SUPFAM" id="SSF47384">
    <property type="entry name" value="Homodimeric domain of signal transducing histidine kinase"/>
    <property type="match status" value="1"/>
</dbReference>
<dbReference type="PANTHER" id="PTHR44936:SF9">
    <property type="entry name" value="SENSOR PROTEIN CREC"/>
    <property type="match status" value="1"/>
</dbReference>
<evidence type="ECO:0000256" key="7">
    <source>
        <dbReference type="ARBA" id="ARBA00022692"/>
    </source>
</evidence>
<dbReference type="Pfam" id="PF00672">
    <property type="entry name" value="HAMP"/>
    <property type="match status" value="1"/>
</dbReference>
<dbReference type="InterPro" id="IPR050980">
    <property type="entry name" value="2C_sensor_his_kinase"/>
</dbReference>
<gene>
    <name evidence="16" type="ORF">RM445_17830</name>
</gene>
<evidence type="ECO:0000256" key="3">
    <source>
        <dbReference type="ARBA" id="ARBA00012438"/>
    </source>
</evidence>
<protein>
    <recommendedName>
        <fullName evidence="3">histidine kinase</fullName>
        <ecNumber evidence="3">2.7.13.3</ecNumber>
    </recommendedName>
</protein>
<keyword evidence="6" id="KW-0808">Transferase</keyword>
<dbReference type="InterPro" id="IPR005467">
    <property type="entry name" value="His_kinase_dom"/>
</dbReference>
<feature type="transmembrane region" description="Helical" evidence="13">
    <location>
        <begin position="141"/>
        <end position="162"/>
    </location>
</feature>
<evidence type="ECO:0000256" key="10">
    <source>
        <dbReference type="ARBA" id="ARBA00022840"/>
    </source>
</evidence>
<proteinExistence type="predicted"/>
<dbReference type="InterPro" id="IPR003661">
    <property type="entry name" value="HisK_dim/P_dom"/>
</dbReference>
<reference evidence="17" key="1">
    <citation type="submission" date="2023-07" db="EMBL/GenBank/DDBJ databases">
        <title>30 novel species of actinomycetes from the DSMZ collection.</title>
        <authorList>
            <person name="Nouioui I."/>
        </authorList>
    </citation>
    <scope>NUCLEOTIDE SEQUENCE [LARGE SCALE GENOMIC DNA]</scope>
    <source>
        <strain evidence="17">DSM 45834</strain>
    </source>
</reference>
<dbReference type="SMART" id="SM00388">
    <property type="entry name" value="HisKA"/>
    <property type="match status" value="1"/>
</dbReference>
<dbReference type="SUPFAM" id="SSF55874">
    <property type="entry name" value="ATPase domain of HSP90 chaperone/DNA topoisomerase II/histidine kinase"/>
    <property type="match status" value="1"/>
</dbReference>
<feature type="domain" description="Histidine kinase" evidence="14">
    <location>
        <begin position="227"/>
        <end position="427"/>
    </location>
</feature>
<dbReference type="PROSITE" id="PS50109">
    <property type="entry name" value="HIS_KIN"/>
    <property type="match status" value="1"/>
</dbReference>
<dbReference type="Gene3D" id="6.10.340.10">
    <property type="match status" value="1"/>
</dbReference>
<evidence type="ECO:0000256" key="4">
    <source>
        <dbReference type="ARBA" id="ARBA00022475"/>
    </source>
</evidence>
<dbReference type="Gene3D" id="3.30.565.10">
    <property type="entry name" value="Histidine kinase-like ATPase, C-terminal domain"/>
    <property type="match status" value="1"/>
</dbReference>
<keyword evidence="13" id="KW-0472">Membrane</keyword>
<organism evidence="16 17">
    <name type="scientific">Pseudonocardia charpentierae</name>
    <dbReference type="NCBI Taxonomy" id="3075545"/>
    <lineage>
        <taxon>Bacteria</taxon>
        <taxon>Bacillati</taxon>
        <taxon>Actinomycetota</taxon>
        <taxon>Actinomycetes</taxon>
        <taxon>Pseudonocardiales</taxon>
        <taxon>Pseudonocardiaceae</taxon>
        <taxon>Pseudonocardia</taxon>
    </lineage>
</organism>
<dbReference type="GO" id="GO:0016301">
    <property type="term" value="F:kinase activity"/>
    <property type="evidence" value="ECO:0007669"/>
    <property type="project" value="UniProtKB-KW"/>
</dbReference>
<feature type="domain" description="HAMP" evidence="15">
    <location>
        <begin position="167"/>
        <end position="219"/>
    </location>
</feature>
<keyword evidence="9 16" id="KW-0418">Kinase</keyword>
<dbReference type="Gene3D" id="1.10.287.130">
    <property type="match status" value="1"/>
</dbReference>
<evidence type="ECO:0000313" key="16">
    <source>
        <dbReference type="EMBL" id="MDT0351394.1"/>
    </source>
</evidence>
<dbReference type="InterPro" id="IPR003594">
    <property type="entry name" value="HATPase_dom"/>
</dbReference>
<keyword evidence="8" id="KW-0547">Nucleotide-binding</keyword>
<dbReference type="Pfam" id="PF00512">
    <property type="entry name" value="HisKA"/>
    <property type="match status" value="1"/>
</dbReference>
<evidence type="ECO:0000256" key="8">
    <source>
        <dbReference type="ARBA" id="ARBA00022741"/>
    </source>
</evidence>